<keyword evidence="4 5" id="KW-0505">Motor protein</keyword>
<dbReference type="PROSITE" id="PS50067">
    <property type="entry name" value="KINESIN_MOTOR_2"/>
    <property type="match status" value="1"/>
</dbReference>
<dbReference type="RefSeq" id="XP_060123621.1">
    <property type="nucleotide sequence ID" value="XM_060267638.1"/>
</dbReference>
<dbReference type="Proteomes" id="UP001217754">
    <property type="component" value="Chromosome 7"/>
</dbReference>
<dbReference type="PROSITE" id="PS00411">
    <property type="entry name" value="KINESIN_MOTOR_1"/>
    <property type="match status" value="1"/>
</dbReference>
<feature type="region of interest" description="Disordered" evidence="6">
    <location>
        <begin position="984"/>
        <end position="1021"/>
    </location>
</feature>
<dbReference type="PANTHER" id="PTHR47968:SF75">
    <property type="entry name" value="CENTROMERE-ASSOCIATED PROTEIN E"/>
    <property type="match status" value="1"/>
</dbReference>
<name>A0AAF0JC43_9BASI</name>
<evidence type="ECO:0000256" key="6">
    <source>
        <dbReference type="SAM" id="MobiDB-lite"/>
    </source>
</evidence>
<feature type="domain" description="Kinesin motor" evidence="7">
    <location>
        <begin position="369"/>
        <end position="711"/>
    </location>
</feature>
<dbReference type="GeneID" id="85227363"/>
<feature type="compositionally biased region" description="Polar residues" evidence="6">
    <location>
        <begin position="276"/>
        <end position="293"/>
    </location>
</feature>
<feature type="compositionally biased region" description="Basic and acidic residues" evidence="6">
    <location>
        <begin position="128"/>
        <end position="141"/>
    </location>
</feature>
<dbReference type="GO" id="GO:0008017">
    <property type="term" value="F:microtubule binding"/>
    <property type="evidence" value="ECO:0007669"/>
    <property type="project" value="InterPro"/>
</dbReference>
<dbReference type="InterPro" id="IPR001752">
    <property type="entry name" value="Kinesin_motor_dom"/>
</dbReference>
<keyword evidence="2 5" id="KW-0067">ATP-binding</keyword>
<dbReference type="Pfam" id="PF00225">
    <property type="entry name" value="Kinesin"/>
    <property type="match status" value="1"/>
</dbReference>
<feature type="compositionally biased region" description="Basic and acidic residues" evidence="6">
    <location>
        <begin position="67"/>
        <end position="87"/>
    </location>
</feature>
<evidence type="ECO:0000256" key="1">
    <source>
        <dbReference type="ARBA" id="ARBA00022741"/>
    </source>
</evidence>
<keyword evidence="9" id="KW-1185">Reference proteome</keyword>
<dbReference type="InterPro" id="IPR027417">
    <property type="entry name" value="P-loop_NTPase"/>
</dbReference>
<keyword evidence="3" id="KW-0175">Coiled coil</keyword>
<dbReference type="AlphaFoldDB" id="A0AAF0JC43"/>
<dbReference type="GO" id="GO:0007018">
    <property type="term" value="P:microtubule-based movement"/>
    <property type="evidence" value="ECO:0007669"/>
    <property type="project" value="InterPro"/>
</dbReference>
<dbReference type="GO" id="GO:0003777">
    <property type="term" value="F:microtubule motor activity"/>
    <property type="evidence" value="ECO:0007669"/>
    <property type="project" value="InterPro"/>
</dbReference>
<evidence type="ECO:0000259" key="7">
    <source>
        <dbReference type="PROSITE" id="PS50067"/>
    </source>
</evidence>
<evidence type="ECO:0000256" key="2">
    <source>
        <dbReference type="ARBA" id="ARBA00022840"/>
    </source>
</evidence>
<protein>
    <recommendedName>
        <fullName evidence="7">Kinesin motor domain-containing protein</fullName>
    </recommendedName>
</protein>
<dbReference type="InterPro" id="IPR027640">
    <property type="entry name" value="Kinesin-like_fam"/>
</dbReference>
<dbReference type="EMBL" id="CP119964">
    <property type="protein sequence ID" value="WFD40724.1"/>
    <property type="molecule type" value="Genomic_DNA"/>
</dbReference>
<feature type="compositionally biased region" description="Low complexity" evidence="6">
    <location>
        <begin position="759"/>
        <end position="787"/>
    </location>
</feature>
<feature type="compositionally biased region" description="Low complexity" evidence="6">
    <location>
        <begin position="142"/>
        <end position="162"/>
    </location>
</feature>
<feature type="compositionally biased region" description="Basic and acidic residues" evidence="6">
    <location>
        <begin position="9"/>
        <end position="21"/>
    </location>
</feature>
<evidence type="ECO:0000256" key="5">
    <source>
        <dbReference type="PROSITE-ProRule" id="PRU00283"/>
    </source>
</evidence>
<evidence type="ECO:0000256" key="3">
    <source>
        <dbReference type="ARBA" id="ARBA00023054"/>
    </source>
</evidence>
<evidence type="ECO:0000256" key="4">
    <source>
        <dbReference type="ARBA" id="ARBA00023175"/>
    </source>
</evidence>
<evidence type="ECO:0000313" key="8">
    <source>
        <dbReference type="EMBL" id="WFD40724.1"/>
    </source>
</evidence>
<dbReference type="Gene3D" id="3.40.850.10">
    <property type="entry name" value="Kinesin motor domain"/>
    <property type="match status" value="1"/>
</dbReference>
<feature type="compositionally biased region" description="Low complexity" evidence="6">
    <location>
        <begin position="217"/>
        <end position="233"/>
    </location>
</feature>
<dbReference type="GO" id="GO:0005524">
    <property type="term" value="F:ATP binding"/>
    <property type="evidence" value="ECO:0007669"/>
    <property type="project" value="UniProtKB-UniRule"/>
</dbReference>
<organism evidence="8 9">
    <name type="scientific">Malassezia japonica</name>
    <dbReference type="NCBI Taxonomy" id="223818"/>
    <lineage>
        <taxon>Eukaryota</taxon>
        <taxon>Fungi</taxon>
        <taxon>Dikarya</taxon>
        <taxon>Basidiomycota</taxon>
        <taxon>Ustilaginomycotina</taxon>
        <taxon>Malasseziomycetes</taxon>
        <taxon>Malasseziales</taxon>
        <taxon>Malasseziaceae</taxon>
        <taxon>Malassezia</taxon>
    </lineage>
</organism>
<reference evidence="8" key="1">
    <citation type="submission" date="2023-03" db="EMBL/GenBank/DDBJ databases">
        <title>Mating type loci evolution in Malassezia.</title>
        <authorList>
            <person name="Coelho M.A."/>
        </authorList>
    </citation>
    <scope>NUCLEOTIDE SEQUENCE</scope>
    <source>
        <strain evidence="8">CBS 9431</strain>
    </source>
</reference>
<comment type="similarity">
    <text evidence="5">Belongs to the TRAFAC class myosin-kinesin ATPase superfamily. Kinesin family.</text>
</comment>
<dbReference type="SUPFAM" id="SSF52540">
    <property type="entry name" value="P-loop containing nucleoside triphosphate hydrolases"/>
    <property type="match status" value="1"/>
</dbReference>
<sequence>MDSAPAPSAHERSPVAARERPAGFVLMETGTRPATPRAPFMPSPRKRARGTPQKVTRVPLGESTLNAREDEARGGKGEEEARVREVRIASQHDIAPRRADTPDELEDAPLHNAHRRDPFTRPTTSMSRAREDDRGLARGDTRPAGPRPATAMARTAMARPATSMSARRDARAPERTASPVRAPERTASPVRPVPDRTASPVRQVPERTASPMRAAERTAPVRPPARAASPTRPMQGSQTRVLRAKITDGVVRPRLKRDDAPGPSRAPANAPIRAPTPQSVASRAPTSLGTATGRTPALAPVASRAPMSLGQASPVRSAPVRTIPRTPSPLKAMRPMPVAAERVDVDAIADELGESSFLLDDAEESGPDSVQVHIRLRPTEADEECAWLATPTSATVMLDPCIAATKLQPNVGLPFQFDGLHTGSSNADVYAMLARPLVQSVLRGYNAVIFAYGQTASGKTFTLSGGEGGGEPGIIPRAICDVFQGICQGSSEREYLVRVSYLEIWNEIVKDLLDPTSQPQVRDDRRRGANAVFVAPLQEEVVTSPSQVFALLERGEANRHVGATDWNERSSRSHTCFKITVESWERSQGGAADHVGRHYRISELSLIDLAGSERHTWGARGRSEGANINKSLLSLGKVIYALSERSAAEKSERSRTTAIHVPFRDSKLTRILQNSLNGNARIAVVCTLNPSPAMVEESLGTLNFAKRIKKVAVRAEPNEIDGDLSLLVGAPSAETHALLVRYRAEMGALRAKVAQLQQAPAPSSTPPRRAASPATATATATATAPTPASIEALQERLDELGTLILRGGDGPRPSEPHPVSPAKQRGFAFDDPLPIVQEKLHAALSKISRLERKLATRLSMPGVPGDADKDARIEALQRQVRELETVLAAQTPAAPDALRDEVQAEFQQELDAAAERIAERDAFLAEVTAECARLRRANEQLVRLAHQDTEKMVASLTARPERPVMSLFAPHLRPATVLGRAPLGMPASVPSTPNKAWDAPISIDGTESETLSSSDLDEVLE</sequence>
<proteinExistence type="inferred from homology"/>
<dbReference type="InterPro" id="IPR036961">
    <property type="entry name" value="Kinesin_motor_dom_sf"/>
</dbReference>
<dbReference type="SMART" id="SM00129">
    <property type="entry name" value="KISc"/>
    <property type="match status" value="1"/>
</dbReference>
<dbReference type="PANTHER" id="PTHR47968">
    <property type="entry name" value="CENTROMERE PROTEIN E"/>
    <property type="match status" value="1"/>
</dbReference>
<dbReference type="PRINTS" id="PR00380">
    <property type="entry name" value="KINESINHEAVY"/>
</dbReference>
<accession>A0AAF0JC43</accession>
<keyword evidence="1 5" id="KW-0547">Nucleotide-binding</keyword>
<feature type="binding site" evidence="5">
    <location>
        <begin position="453"/>
        <end position="460"/>
    </location>
    <ligand>
        <name>ATP</name>
        <dbReference type="ChEBI" id="CHEBI:30616"/>
    </ligand>
</feature>
<feature type="region of interest" description="Disordered" evidence="6">
    <location>
        <begin position="1"/>
        <end position="332"/>
    </location>
</feature>
<evidence type="ECO:0000313" key="9">
    <source>
        <dbReference type="Proteomes" id="UP001217754"/>
    </source>
</evidence>
<feature type="region of interest" description="Disordered" evidence="6">
    <location>
        <begin position="757"/>
        <end position="787"/>
    </location>
</feature>
<dbReference type="InterPro" id="IPR019821">
    <property type="entry name" value="Kinesin_motor_CS"/>
</dbReference>
<gene>
    <name evidence="8" type="ORF">MJAP1_003712</name>
</gene>